<dbReference type="InterPro" id="IPR036907">
    <property type="entry name" value="5'-Nucleotdase_C_sf"/>
</dbReference>
<keyword evidence="4 5" id="KW-0547">Nucleotide-binding</keyword>
<evidence type="ECO:0000256" key="2">
    <source>
        <dbReference type="ARBA" id="ARBA00022723"/>
    </source>
</evidence>
<dbReference type="InterPro" id="IPR029052">
    <property type="entry name" value="Metallo-depent_PP-like"/>
</dbReference>
<dbReference type="Pfam" id="PF02872">
    <property type="entry name" value="5_nucleotid_C"/>
    <property type="match status" value="1"/>
</dbReference>
<dbReference type="GO" id="GO:0030288">
    <property type="term" value="C:outer membrane-bounded periplasmic space"/>
    <property type="evidence" value="ECO:0007669"/>
    <property type="project" value="TreeGrafter"/>
</dbReference>
<accession>A0A3L8PZB9</accession>
<gene>
    <name evidence="8" type="ORF">D5018_06015</name>
</gene>
<keyword evidence="2" id="KW-0479">Metal-binding</keyword>
<comment type="caution">
    <text evidence="8">The sequence shown here is derived from an EMBL/GenBank/DDBJ whole genome shotgun (WGS) entry which is preliminary data.</text>
</comment>
<dbReference type="PANTHER" id="PTHR11575:SF46">
    <property type="entry name" value="PROTEIN USHA"/>
    <property type="match status" value="1"/>
</dbReference>
<feature type="domain" description="5'-Nucleotidase C-terminal" evidence="7">
    <location>
        <begin position="363"/>
        <end position="518"/>
    </location>
</feature>
<evidence type="ECO:0000313" key="8">
    <source>
        <dbReference type="EMBL" id="RLV60655.1"/>
    </source>
</evidence>
<dbReference type="InterPro" id="IPR004843">
    <property type="entry name" value="Calcineurin-like_PHP"/>
</dbReference>
<keyword evidence="9" id="KW-1185">Reference proteome</keyword>
<evidence type="ECO:0000259" key="6">
    <source>
        <dbReference type="Pfam" id="PF00149"/>
    </source>
</evidence>
<dbReference type="OrthoDB" id="9803927at2"/>
<proteinExistence type="inferred from homology"/>
<dbReference type="SUPFAM" id="SSF55816">
    <property type="entry name" value="5'-nucleotidase (syn. UDP-sugar hydrolase), C-terminal domain"/>
    <property type="match status" value="1"/>
</dbReference>
<dbReference type="PROSITE" id="PS51257">
    <property type="entry name" value="PROKAR_LIPOPROTEIN"/>
    <property type="match status" value="1"/>
</dbReference>
<dbReference type="Gene3D" id="3.60.21.10">
    <property type="match status" value="1"/>
</dbReference>
<feature type="signal peptide" evidence="5">
    <location>
        <begin position="1"/>
        <end position="26"/>
    </location>
</feature>
<dbReference type="Gene3D" id="3.90.780.10">
    <property type="entry name" value="5'-Nucleotidase, C-terminal domain"/>
    <property type="match status" value="1"/>
</dbReference>
<dbReference type="GO" id="GO:0046872">
    <property type="term" value="F:metal ion binding"/>
    <property type="evidence" value="ECO:0007669"/>
    <property type="project" value="UniProtKB-KW"/>
</dbReference>
<evidence type="ECO:0000256" key="4">
    <source>
        <dbReference type="ARBA" id="ARBA00022741"/>
    </source>
</evidence>
<dbReference type="InterPro" id="IPR006179">
    <property type="entry name" value="5_nucleotidase/apyrase"/>
</dbReference>
<dbReference type="InterPro" id="IPR006146">
    <property type="entry name" value="5'-Nucleotdase_CS"/>
</dbReference>
<evidence type="ECO:0000256" key="5">
    <source>
        <dbReference type="RuleBase" id="RU362119"/>
    </source>
</evidence>
<dbReference type="Proteomes" id="UP000281474">
    <property type="component" value="Unassembled WGS sequence"/>
</dbReference>
<sequence>MKNLLLKGAAVALACAALFGCGSSHDKNTESSCATAGDKCVKFTILHTNDNHGRFWVDKDGQGGMAARKAVVDKVREEVKDKGGTVLLLSGGDINTGVPESDLQDAIPDFVGMNLVGYDAMVLGNHEFDNPKSVLDKQADTADFPFLSANIYQKDPDDNTKLERVFTPYKIFTVGSLKIAVIGLTTTDTKTIGNPQFVGDYTFTNPVDETKKVIDEIGDKANVFMAVTHMGYFKNAQHGSNAPGDVTLARGLTDKYANKLAAIIGGHSQNLTCTNDYTPGGACTPDRQNNTYIFQAGDWGKYVGRADFEYYNNTLHMVSYSLIPVNLKVDDKVVGDPVTPDLNTQEILRTYQIKGQDELSDPIAKTTVALQGDRSVVRGQQTNLGKFIAAAQVATQNNRANFGVMNSGGVRASIAAGDVTTRDVRTVQPFENEVYKVTMTGADLKKYLGTVATIQAGSGGYAQFYGIKMTINCTGRSVDNVQVKDVDDNDYSAIADATKYVFTIPSFSASGGDSYPKLTGSDSAFPNAELDSAQGIVDWVALSDFFKSEAAKNNGTVDLAPYAPVASDLVYENSSSNNGCVIP</sequence>
<comment type="similarity">
    <text evidence="1 5">Belongs to the 5'-nucleotidase family.</text>
</comment>
<organism evidence="8 9">
    <name type="scientific">Parashewanella curva</name>
    <dbReference type="NCBI Taxonomy" id="2338552"/>
    <lineage>
        <taxon>Bacteria</taxon>
        <taxon>Pseudomonadati</taxon>
        <taxon>Pseudomonadota</taxon>
        <taxon>Gammaproteobacteria</taxon>
        <taxon>Alteromonadales</taxon>
        <taxon>Shewanellaceae</taxon>
        <taxon>Parashewanella</taxon>
    </lineage>
</organism>
<dbReference type="GO" id="GO:0008253">
    <property type="term" value="F:5'-nucleotidase activity"/>
    <property type="evidence" value="ECO:0007669"/>
    <property type="project" value="TreeGrafter"/>
</dbReference>
<evidence type="ECO:0000313" key="9">
    <source>
        <dbReference type="Proteomes" id="UP000281474"/>
    </source>
</evidence>
<dbReference type="GO" id="GO:0009166">
    <property type="term" value="P:nucleotide catabolic process"/>
    <property type="evidence" value="ECO:0007669"/>
    <property type="project" value="InterPro"/>
</dbReference>
<dbReference type="RefSeq" id="WP_121838105.1">
    <property type="nucleotide sequence ID" value="NZ_ML014762.1"/>
</dbReference>
<dbReference type="AlphaFoldDB" id="A0A3L8PZB9"/>
<dbReference type="InterPro" id="IPR008334">
    <property type="entry name" value="5'-Nucleotdase_C"/>
</dbReference>
<evidence type="ECO:0000256" key="1">
    <source>
        <dbReference type="ARBA" id="ARBA00006654"/>
    </source>
</evidence>
<protein>
    <submittedName>
        <fullName evidence="8">Bifunctional UDP-sugar hydrolase/5'-nucleotidase</fullName>
    </submittedName>
</protein>
<dbReference type="SUPFAM" id="SSF56300">
    <property type="entry name" value="Metallo-dependent phosphatases"/>
    <property type="match status" value="1"/>
</dbReference>
<reference evidence="8 9" key="1">
    <citation type="submission" date="2018-09" db="EMBL/GenBank/DDBJ databases">
        <title>Phylogeny of the Shewanellaceae, and recommendation for two new genera, Pseudoshewanella and Parashewanella.</title>
        <authorList>
            <person name="Wang G."/>
        </authorList>
    </citation>
    <scope>NUCLEOTIDE SEQUENCE [LARGE SCALE GENOMIC DNA]</scope>
    <source>
        <strain evidence="8 9">C51</strain>
    </source>
</reference>
<feature type="chain" id="PRO_5017854695" evidence="5">
    <location>
        <begin position="27"/>
        <end position="583"/>
    </location>
</feature>
<dbReference type="Pfam" id="PF00149">
    <property type="entry name" value="Metallophos"/>
    <property type="match status" value="1"/>
</dbReference>
<dbReference type="PANTHER" id="PTHR11575">
    <property type="entry name" value="5'-NUCLEOTIDASE-RELATED"/>
    <property type="match status" value="1"/>
</dbReference>
<evidence type="ECO:0000259" key="7">
    <source>
        <dbReference type="Pfam" id="PF02872"/>
    </source>
</evidence>
<evidence type="ECO:0000256" key="3">
    <source>
        <dbReference type="ARBA" id="ARBA00022729"/>
    </source>
</evidence>
<keyword evidence="3 5" id="KW-0732">Signal</keyword>
<name>A0A3L8PZB9_9GAMM</name>
<dbReference type="PROSITE" id="PS00786">
    <property type="entry name" value="5_NUCLEOTIDASE_2"/>
    <property type="match status" value="1"/>
</dbReference>
<dbReference type="PRINTS" id="PR01607">
    <property type="entry name" value="APYRASEFAMLY"/>
</dbReference>
<dbReference type="NCBIfam" id="NF007109">
    <property type="entry name" value="PRK09558.1"/>
    <property type="match status" value="1"/>
</dbReference>
<keyword evidence="5 8" id="KW-0378">Hydrolase</keyword>
<feature type="domain" description="Calcineurin-like phosphoesterase" evidence="6">
    <location>
        <begin position="43"/>
        <end position="268"/>
    </location>
</feature>
<dbReference type="GO" id="GO:0000166">
    <property type="term" value="F:nucleotide binding"/>
    <property type="evidence" value="ECO:0007669"/>
    <property type="project" value="UniProtKB-KW"/>
</dbReference>
<dbReference type="EMBL" id="QZEI01000013">
    <property type="protein sequence ID" value="RLV60655.1"/>
    <property type="molecule type" value="Genomic_DNA"/>
</dbReference>
<dbReference type="GO" id="GO:0008768">
    <property type="term" value="F:UDP-sugar diphosphatase activity"/>
    <property type="evidence" value="ECO:0007669"/>
    <property type="project" value="TreeGrafter"/>
</dbReference>